<keyword evidence="1" id="KW-1133">Transmembrane helix</keyword>
<feature type="transmembrane region" description="Helical" evidence="1">
    <location>
        <begin position="78"/>
        <end position="99"/>
    </location>
</feature>
<keyword evidence="1" id="KW-0472">Membrane</keyword>
<dbReference type="OrthoDB" id="10450206at2759"/>
<dbReference type="InterPro" id="IPR006477">
    <property type="entry name" value="Yir_bir_cir"/>
</dbReference>
<keyword evidence="3" id="KW-1185">Reference proteome</keyword>
<keyword evidence="1" id="KW-0812">Transmembrane</keyword>
<dbReference type="Pfam" id="PF06022">
    <property type="entry name" value="Cir_Bir_Yir"/>
    <property type="match status" value="1"/>
</dbReference>
<protein>
    <submittedName>
        <fullName evidence="2">Uncharacterized protein</fullName>
    </submittedName>
</protein>
<sequence length="119" mass="13769">MDADICKKFQDLRNSLSDNLNASGSYEFTNEDDFKDYCTGNKCNDDTGKISAGCLYLLDAFFKDNSVFNSVAKSNINIVEYIIIWLSYMIIIYTAFNFLKDNDQNIRYKYIPFLCLNIL</sequence>
<dbReference type="Proteomes" id="UP000018538">
    <property type="component" value="Unassembled WGS sequence"/>
</dbReference>
<name>V7PG17_PLAYE</name>
<reference evidence="2 3" key="1">
    <citation type="submission" date="2013-11" db="EMBL/GenBank/DDBJ databases">
        <title>The Genome Sequence of Plasmodium yoelii 17X.</title>
        <authorList>
            <consortium name="The Broad Institute Genomics Platform"/>
            <consortium name="The Broad Institute Genome Sequencing Center for Infectious Disease"/>
            <person name="Neafsey D."/>
            <person name="Adams J."/>
            <person name="Walker B."/>
            <person name="Young S.K."/>
            <person name="Zeng Q."/>
            <person name="Gargeya S."/>
            <person name="Fitzgerald M."/>
            <person name="Haas B."/>
            <person name="Abouelleil A."/>
            <person name="Alvarado L."/>
            <person name="Chapman S.B."/>
            <person name="Gainer-Dewar J."/>
            <person name="Goldberg J."/>
            <person name="Griggs A."/>
            <person name="Gujja S."/>
            <person name="Hansen M."/>
            <person name="Howarth C."/>
            <person name="Imamovic A."/>
            <person name="Ireland A."/>
            <person name="Larimer J."/>
            <person name="McCowan C."/>
            <person name="Murphy C."/>
            <person name="Pearson M."/>
            <person name="Poon T.W."/>
            <person name="Priest M."/>
            <person name="Roberts A."/>
            <person name="Saif S."/>
            <person name="Shea T."/>
            <person name="Sykes S."/>
            <person name="Wortman J."/>
            <person name="Nusbaum C."/>
            <person name="Birren B."/>
        </authorList>
    </citation>
    <scope>NUCLEOTIDE SEQUENCE [LARGE SCALE GENOMIC DNA]</scope>
    <source>
        <strain evidence="2 3">17X</strain>
    </source>
</reference>
<dbReference type="AlphaFoldDB" id="V7PG17"/>
<organism evidence="2 3">
    <name type="scientific">Plasmodium yoelii 17X</name>
    <dbReference type="NCBI Taxonomy" id="1323249"/>
    <lineage>
        <taxon>Eukaryota</taxon>
        <taxon>Sar</taxon>
        <taxon>Alveolata</taxon>
        <taxon>Apicomplexa</taxon>
        <taxon>Aconoidasida</taxon>
        <taxon>Haemosporida</taxon>
        <taxon>Plasmodiidae</taxon>
        <taxon>Plasmodium</taxon>
        <taxon>Plasmodium (Vinckeia)</taxon>
    </lineage>
</organism>
<dbReference type="EMBL" id="KI635808">
    <property type="protein sequence ID" value="ETB57288.1"/>
    <property type="molecule type" value="Genomic_DNA"/>
</dbReference>
<accession>V7PG17</accession>
<evidence type="ECO:0000313" key="2">
    <source>
        <dbReference type="EMBL" id="ETB57288.1"/>
    </source>
</evidence>
<proteinExistence type="predicted"/>
<evidence type="ECO:0000313" key="3">
    <source>
        <dbReference type="Proteomes" id="UP000018538"/>
    </source>
</evidence>
<gene>
    <name evidence="2" type="ORF">YYC_05084</name>
</gene>
<evidence type="ECO:0000256" key="1">
    <source>
        <dbReference type="SAM" id="Phobius"/>
    </source>
</evidence>